<dbReference type="Proteomes" id="UP000052268">
    <property type="component" value="Unassembled WGS sequence"/>
</dbReference>
<evidence type="ECO:0000313" key="3">
    <source>
        <dbReference type="Proteomes" id="UP000052268"/>
    </source>
</evidence>
<dbReference type="RefSeq" id="WP_059153038.1">
    <property type="nucleotide sequence ID" value="NZ_KQ130457.1"/>
</dbReference>
<gene>
    <name evidence="2" type="ORF">V474_02140</name>
</gene>
<keyword evidence="1" id="KW-0472">Membrane</keyword>
<keyword evidence="1" id="KW-1133">Transmembrane helix</keyword>
<dbReference type="PATRIC" id="fig|1114963.3.peg.4043"/>
<keyword evidence="1" id="KW-0812">Transmembrane</keyword>
<dbReference type="OrthoDB" id="7478185at2"/>
<reference evidence="2 3" key="1">
    <citation type="journal article" date="2015" name="G3 (Bethesda)">
        <title>Insights into Ongoing Evolution of the Hexachlorocyclohexane Catabolic Pathway from Comparative Genomics of Ten Sphingomonadaceae Strains.</title>
        <authorList>
            <person name="Pearce S.L."/>
            <person name="Oakeshott J.G."/>
            <person name="Pandey G."/>
        </authorList>
    </citation>
    <scope>NUCLEOTIDE SEQUENCE [LARGE SCALE GENOMIC DNA]</scope>
    <source>
        <strain evidence="2 3">LL02</strain>
    </source>
</reference>
<evidence type="ECO:0000256" key="1">
    <source>
        <dbReference type="SAM" id="Phobius"/>
    </source>
</evidence>
<keyword evidence="3" id="KW-1185">Reference proteome</keyword>
<dbReference type="EMBL" id="JACU01000010">
    <property type="protein sequence ID" value="KMS51863.1"/>
    <property type="molecule type" value="Genomic_DNA"/>
</dbReference>
<organism evidence="2 3">
    <name type="scientific">Novosphingobium barchaimii LL02</name>
    <dbReference type="NCBI Taxonomy" id="1114963"/>
    <lineage>
        <taxon>Bacteria</taxon>
        <taxon>Pseudomonadati</taxon>
        <taxon>Pseudomonadota</taxon>
        <taxon>Alphaproteobacteria</taxon>
        <taxon>Sphingomonadales</taxon>
        <taxon>Sphingomonadaceae</taxon>
        <taxon>Novosphingobium</taxon>
    </lineage>
</organism>
<accession>A0A0J7XL85</accession>
<protein>
    <submittedName>
        <fullName evidence="2">Uncharacterized protein</fullName>
    </submittedName>
</protein>
<comment type="caution">
    <text evidence="2">The sequence shown here is derived from an EMBL/GenBank/DDBJ whole genome shotgun (WGS) entry which is preliminary data.</text>
</comment>
<dbReference type="AlphaFoldDB" id="A0A0J7XL85"/>
<evidence type="ECO:0000313" key="2">
    <source>
        <dbReference type="EMBL" id="KMS51863.1"/>
    </source>
</evidence>
<name>A0A0J7XL85_9SPHN</name>
<sequence length="92" mass="9355">MKMRDIDELLADLGGDGADPRLANIDAAVLAGMGQRRAQGAARRTLVLTSVMALGIGFVASFSAPQSARAVPSFALNAVPSSAPSSLLMGGR</sequence>
<proteinExistence type="predicted"/>
<feature type="transmembrane region" description="Helical" evidence="1">
    <location>
        <begin position="45"/>
        <end position="64"/>
    </location>
</feature>